<dbReference type="SUPFAM" id="SSF51905">
    <property type="entry name" value="FAD/NAD(P)-binding domain"/>
    <property type="match status" value="1"/>
</dbReference>
<dbReference type="GO" id="GO:0016491">
    <property type="term" value="F:oxidoreductase activity"/>
    <property type="evidence" value="ECO:0007669"/>
    <property type="project" value="UniProtKB-KW"/>
</dbReference>
<dbReference type="InterPro" id="IPR036188">
    <property type="entry name" value="FAD/NAD-bd_sf"/>
</dbReference>
<keyword evidence="5" id="KW-0288">FMN</keyword>
<evidence type="ECO:0000256" key="7">
    <source>
        <dbReference type="ARBA" id="ARBA00023002"/>
    </source>
</evidence>
<evidence type="ECO:0000259" key="11">
    <source>
        <dbReference type="Pfam" id="PF07992"/>
    </source>
</evidence>
<dbReference type="PANTHER" id="PTHR42917">
    <property type="entry name" value="2,4-DIENOYL-COA REDUCTASE"/>
    <property type="match status" value="1"/>
</dbReference>
<comment type="similarity">
    <text evidence="3">In the N-terminal section; belongs to the NADH:flavin oxidoreductase/NADH oxidase family.</text>
</comment>
<feature type="domain" description="FAD/NAD(P)-binding" evidence="11">
    <location>
        <begin position="372"/>
        <end position="650"/>
    </location>
</feature>
<dbReference type="InterPro" id="IPR023753">
    <property type="entry name" value="FAD/NAD-binding_dom"/>
</dbReference>
<dbReference type="AlphaFoldDB" id="K1JYY7"/>
<dbReference type="EMBL" id="ADMG01000017">
    <property type="protein sequence ID" value="EKB31793.1"/>
    <property type="molecule type" value="Genomic_DNA"/>
</dbReference>
<dbReference type="PRINTS" id="PR00368">
    <property type="entry name" value="FADPNR"/>
</dbReference>
<keyword evidence="4" id="KW-0285">Flavoprotein</keyword>
<protein>
    <recommendedName>
        <fullName evidence="14">NADH:flavin oxidoreductase/NADH oxidase N-terminal domain-containing protein</fullName>
    </recommendedName>
</protein>
<dbReference type="PATRIC" id="fig|742823.3.peg.664"/>
<evidence type="ECO:0000313" key="12">
    <source>
        <dbReference type="EMBL" id="EKB31793.1"/>
    </source>
</evidence>
<gene>
    <name evidence="12" type="ORF">HMPREF9465_00661</name>
</gene>
<dbReference type="PRINTS" id="PR00469">
    <property type="entry name" value="PNDRDTASEII"/>
</dbReference>
<evidence type="ECO:0000256" key="1">
    <source>
        <dbReference type="ARBA" id="ARBA00001917"/>
    </source>
</evidence>
<dbReference type="SUPFAM" id="SSF51971">
    <property type="entry name" value="Nucleotide-binding domain"/>
    <property type="match status" value="1"/>
</dbReference>
<accession>K1JYY7</accession>
<dbReference type="RefSeq" id="WP_005434129.1">
    <property type="nucleotide sequence ID" value="NZ_JH815514.1"/>
</dbReference>
<reference evidence="12 13" key="1">
    <citation type="submission" date="2012-05" db="EMBL/GenBank/DDBJ databases">
        <title>The Genome Sequence of Sutterella wadsworthensis 2_1_59BFAA.</title>
        <authorList>
            <consortium name="The Broad Institute Genome Sequencing Platform"/>
            <person name="Earl A."/>
            <person name="Ward D."/>
            <person name="Feldgarden M."/>
            <person name="Gevers D."/>
            <person name="Daigneault M."/>
            <person name="Strauss J."/>
            <person name="Allen-Vercoe E."/>
            <person name="Walker B."/>
            <person name="Young S.K."/>
            <person name="Zeng Q."/>
            <person name="Gargeya S."/>
            <person name="Fitzgerald M."/>
            <person name="Haas B."/>
            <person name="Abouelleil A."/>
            <person name="Alvarado L."/>
            <person name="Arachchi H.M."/>
            <person name="Berlin A.M."/>
            <person name="Chapman S.B."/>
            <person name="Goldberg J."/>
            <person name="Griggs A."/>
            <person name="Gujja S."/>
            <person name="Hansen M."/>
            <person name="Howarth C."/>
            <person name="Imamovic A."/>
            <person name="Larimer J."/>
            <person name="McCowen C."/>
            <person name="Montmayeur A."/>
            <person name="Murphy C."/>
            <person name="Neiman D."/>
            <person name="Pearson M."/>
            <person name="Priest M."/>
            <person name="Roberts A."/>
            <person name="Saif S."/>
            <person name="Shea T."/>
            <person name="Sisk P."/>
            <person name="Sykes S."/>
            <person name="Wortman J."/>
            <person name="Nusbaum C."/>
            <person name="Birren B."/>
        </authorList>
    </citation>
    <scope>NUCLEOTIDE SEQUENCE [LARGE SCALE GENOMIC DNA]</scope>
    <source>
        <strain evidence="12 13">2_1_59BFAA</strain>
    </source>
</reference>
<evidence type="ECO:0000256" key="2">
    <source>
        <dbReference type="ARBA" id="ARBA00001966"/>
    </source>
</evidence>
<dbReference type="OrthoDB" id="8985337at2"/>
<organism evidence="12 13">
    <name type="scientific">Sutterella wadsworthensis 2_1_59BFAA</name>
    <dbReference type="NCBI Taxonomy" id="742823"/>
    <lineage>
        <taxon>Bacteria</taxon>
        <taxon>Pseudomonadati</taxon>
        <taxon>Pseudomonadota</taxon>
        <taxon>Betaproteobacteria</taxon>
        <taxon>Burkholderiales</taxon>
        <taxon>Sutterellaceae</taxon>
        <taxon>Sutterella</taxon>
    </lineage>
</organism>
<dbReference type="Proteomes" id="UP000005835">
    <property type="component" value="Unassembled WGS sequence"/>
</dbReference>
<dbReference type="STRING" id="742823.HMPREF9465_00661"/>
<evidence type="ECO:0000256" key="9">
    <source>
        <dbReference type="ARBA" id="ARBA00023014"/>
    </source>
</evidence>
<dbReference type="InterPro" id="IPR051793">
    <property type="entry name" value="NADH:flavin_oxidoreductase"/>
</dbReference>
<dbReference type="Gene3D" id="3.20.20.70">
    <property type="entry name" value="Aldolase class I"/>
    <property type="match status" value="1"/>
</dbReference>
<keyword evidence="7" id="KW-0560">Oxidoreductase</keyword>
<dbReference type="Pfam" id="PF07992">
    <property type="entry name" value="Pyr_redox_2"/>
    <property type="match status" value="1"/>
</dbReference>
<dbReference type="eggNOG" id="COG0446">
    <property type="taxonomic scope" value="Bacteria"/>
</dbReference>
<feature type="domain" description="NADH:flavin oxidoreductase/NADH oxidase N-terminal" evidence="10">
    <location>
        <begin position="7"/>
        <end position="329"/>
    </location>
</feature>
<comment type="cofactor">
    <cofactor evidence="2">
        <name>[4Fe-4S] cluster</name>
        <dbReference type="ChEBI" id="CHEBI:49883"/>
    </cofactor>
</comment>
<dbReference type="GO" id="GO:0010181">
    <property type="term" value="F:FMN binding"/>
    <property type="evidence" value="ECO:0007669"/>
    <property type="project" value="InterPro"/>
</dbReference>
<evidence type="ECO:0000313" key="13">
    <source>
        <dbReference type="Proteomes" id="UP000005835"/>
    </source>
</evidence>
<dbReference type="GO" id="GO:0051536">
    <property type="term" value="F:iron-sulfur cluster binding"/>
    <property type="evidence" value="ECO:0007669"/>
    <property type="project" value="UniProtKB-KW"/>
</dbReference>
<sequence length="676" mass="74632">MAAYPHLFLPLKVGSHFLKNRIVMAPVETGLEKQDYFDPRVVEFYEERARGDGPGLFILGNGVVHETGLRNLKDPVLTAGLLNNAVRLTSVIHESGSKVLLQLQHHGAGADHMFAVSASRFRNRDTGRTLHRAPGLLVSHLISQYSLFAYHAILHGEFDGVEIYGGRLSLPNVFSSRLFNRRHDKWGLQARTLFAVELVRRIRSFVGPAPIISYRLSLLDLHAGGSEWHDLLAFAQALHYEGVNLFSFDIGFTPNSVPVNSDLTPAGVWVPFMEKFSREIKVPVIFGHRMPGPDRLDDILQNNITSLVEIGRPLIADARWVEHVHTGKPVRPCTLCPHGCTRPDRREGREMLACIADPYVLRRSHKHPGGLDILVVGGGPAGMAAAREGALRGHKITLVDEGPELGGLYRLCAKIQGRSSIAELLKVQERELVELGVEIIRNTRATAQWIEDNYSGSRILLATGKESCMPDIPGIDTPNVLSLEDLLQGRVPVGHRVAVIGSGNVAVDVTRHLCTHDLKAHDEWCCAWGIGDPAEHIGGTLGVIPHLNPAPRKVYLINETNETTEELFAHERRLYEVQWLRMHGVNIFDEANVEQIDSHSVRVSCEGEEGSTILRVDHIVVVGDREANAELQNELTELGIPFEAAGSMKFKAPFGTAGEAALDGIYVLQALEKRSL</sequence>
<proteinExistence type="inferred from homology"/>
<keyword evidence="8" id="KW-0408">Iron</keyword>
<dbReference type="PANTHER" id="PTHR42917:SF2">
    <property type="entry name" value="2,4-DIENOYL-COA REDUCTASE [(2E)-ENOYL-COA-PRODUCING]"/>
    <property type="match status" value="1"/>
</dbReference>
<evidence type="ECO:0000259" key="10">
    <source>
        <dbReference type="Pfam" id="PF00724"/>
    </source>
</evidence>
<keyword evidence="13" id="KW-1185">Reference proteome</keyword>
<evidence type="ECO:0008006" key="14">
    <source>
        <dbReference type="Google" id="ProtNLM"/>
    </source>
</evidence>
<keyword evidence="6" id="KW-0479">Metal-binding</keyword>
<dbReference type="Pfam" id="PF00724">
    <property type="entry name" value="Oxidored_FMN"/>
    <property type="match status" value="1"/>
</dbReference>
<dbReference type="GO" id="GO:0046872">
    <property type="term" value="F:metal ion binding"/>
    <property type="evidence" value="ECO:0007669"/>
    <property type="project" value="UniProtKB-KW"/>
</dbReference>
<keyword evidence="9" id="KW-0411">Iron-sulfur</keyword>
<comment type="caution">
    <text evidence="12">The sequence shown here is derived from an EMBL/GenBank/DDBJ whole genome shotgun (WGS) entry which is preliminary data.</text>
</comment>
<dbReference type="InterPro" id="IPR013785">
    <property type="entry name" value="Aldolase_TIM"/>
</dbReference>
<evidence type="ECO:0000256" key="6">
    <source>
        <dbReference type="ARBA" id="ARBA00022723"/>
    </source>
</evidence>
<name>K1JYY7_9BURK</name>
<dbReference type="SUPFAM" id="SSF51395">
    <property type="entry name" value="FMN-linked oxidoreductases"/>
    <property type="match status" value="1"/>
</dbReference>
<dbReference type="Gene3D" id="3.50.50.60">
    <property type="entry name" value="FAD/NAD(P)-binding domain"/>
    <property type="match status" value="1"/>
</dbReference>
<dbReference type="Gene3D" id="3.40.50.720">
    <property type="entry name" value="NAD(P)-binding Rossmann-like Domain"/>
    <property type="match status" value="1"/>
</dbReference>
<evidence type="ECO:0000256" key="5">
    <source>
        <dbReference type="ARBA" id="ARBA00022643"/>
    </source>
</evidence>
<dbReference type="eggNOG" id="COG1902">
    <property type="taxonomic scope" value="Bacteria"/>
</dbReference>
<comment type="cofactor">
    <cofactor evidence="1">
        <name>FMN</name>
        <dbReference type="ChEBI" id="CHEBI:58210"/>
    </cofactor>
</comment>
<evidence type="ECO:0000256" key="3">
    <source>
        <dbReference type="ARBA" id="ARBA00011048"/>
    </source>
</evidence>
<dbReference type="HOGENOM" id="CLU_012153_1_1_4"/>
<evidence type="ECO:0000256" key="8">
    <source>
        <dbReference type="ARBA" id="ARBA00023004"/>
    </source>
</evidence>
<dbReference type="InterPro" id="IPR001155">
    <property type="entry name" value="OxRdtase_FMN_N"/>
</dbReference>
<evidence type="ECO:0000256" key="4">
    <source>
        <dbReference type="ARBA" id="ARBA00022630"/>
    </source>
</evidence>